<protein>
    <submittedName>
        <fullName evidence="1">Uncharacterized protein</fullName>
    </submittedName>
</protein>
<dbReference type="Proteomes" id="UP001610335">
    <property type="component" value="Unassembled WGS sequence"/>
</dbReference>
<sequence length="167" mass="19481">MLLLNSTLAPRREYYPKDKRYQRRAFWEPNVAAYIQHDGFEPAVDAIIGKSERLSQFAAETAAHPTTKKQPGISYLRERAHWRRSIFESPDTLSQPIVRLEDQPYDPRDWLRTSKRVSNVREVVALPRERPESIYTTRDLAGLLERWSSIVDMQAHSVAMILENTFP</sequence>
<gene>
    <name evidence="1" type="ORF">BDW59DRAFT_165598</name>
</gene>
<evidence type="ECO:0000313" key="1">
    <source>
        <dbReference type="EMBL" id="KAL2818150.1"/>
    </source>
</evidence>
<evidence type="ECO:0000313" key="2">
    <source>
        <dbReference type="Proteomes" id="UP001610335"/>
    </source>
</evidence>
<name>A0ABR4HRN1_9EURO</name>
<reference evidence="1 2" key="1">
    <citation type="submission" date="2024-07" db="EMBL/GenBank/DDBJ databases">
        <title>Section-level genome sequencing and comparative genomics of Aspergillus sections Usti and Cavernicolus.</title>
        <authorList>
            <consortium name="Lawrence Berkeley National Laboratory"/>
            <person name="Nybo J.L."/>
            <person name="Vesth T.C."/>
            <person name="Theobald S."/>
            <person name="Frisvad J.C."/>
            <person name="Larsen T.O."/>
            <person name="Kjaerboelling I."/>
            <person name="Rothschild-Mancinelli K."/>
            <person name="Lyhne E.K."/>
            <person name="Kogle M.E."/>
            <person name="Barry K."/>
            <person name="Clum A."/>
            <person name="Na H."/>
            <person name="Ledsgaard L."/>
            <person name="Lin J."/>
            <person name="Lipzen A."/>
            <person name="Kuo A."/>
            <person name="Riley R."/>
            <person name="Mondo S."/>
            <person name="LaButti K."/>
            <person name="Haridas S."/>
            <person name="Pangalinan J."/>
            <person name="Salamov A.A."/>
            <person name="Simmons B.A."/>
            <person name="Magnuson J.K."/>
            <person name="Chen J."/>
            <person name="Drula E."/>
            <person name="Henrissat B."/>
            <person name="Wiebenga A."/>
            <person name="Lubbers R.J."/>
            <person name="Gomes A.C."/>
            <person name="Makela M.R."/>
            <person name="Stajich J."/>
            <person name="Grigoriev I.V."/>
            <person name="Mortensen U.H."/>
            <person name="De vries R.P."/>
            <person name="Baker S.E."/>
            <person name="Andersen M.R."/>
        </authorList>
    </citation>
    <scope>NUCLEOTIDE SEQUENCE [LARGE SCALE GENOMIC DNA]</scope>
    <source>
        <strain evidence="1 2">CBS 600.67</strain>
    </source>
</reference>
<keyword evidence="2" id="KW-1185">Reference proteome</keyword>
<comment type="caution">
    <text evidence="1">The sequence shown here is derived from an EMBL/GenBank/DDBJ whole genome shotgun (WGS) entry which is preliminary data.</text>
</comment>
<dbReference type="EMBL" id="JBFXLS010000086">
    <property type="protein sequence ID" value="KAL2818150.1"/>
    <property type="molecule type" value="Genomic_DNA"/>
</dbReference>
<proteinExistence type="predicted"/>
<accession>A0ABR4HRN1</accession>
<organism evidence="1 2">
    <name type="scientific">Aspergillus cavernicola</name>
    <dbReference type="NCBI Taxonomy" id="176166"/>
    <lineage>
        <taxon>Eukaryota</taxon>
        <taxon>Fungi</taxon>
        <taxon>Dikarya</taxon>
        <taxon>Ascomycota</taxon>
        <taxon>Pezizomycotina</taxon>
        <taxon>Eurotiomycetes</taxon>
        <taxon>Eurotiomycetidae</taxon>
        <taxon>Eurotiales</taxon>
        <taxon>Aspergillaceae</taxon>
        <taxon>Aspergillus</taxon>
        <taxon>Aspergillus subgen. Nidulantes</taxon>
    </lineage>
</organism>